<name>A0ABN9XPR3_9DINO</name>
<accession>A0ABN9XPR3</accession>
<feature type="non-terminal residue" evidence="1">
    <location>
        <position position="1"/>
    </location>
</feature>
<evidence type="ECO:0000313" key="1">
    <source>
        <dbReference type="EMBL" id="CAK0901828.1"/>
    </source>
</evidence>
<sequence length="146" mass="15049">GALCRGERAWTGAVFAALSPGKVCVALPADVLAGLRDLFAPFAAGSGHAPPAAARWVAGTCAQAPSRLAAKRRLAASHAAGSPPFALWMRAMVHPEGLALAPLRRIGRARGFGPERFADADIKFDASPWSGGAAIFVRGAPSEYFA</sequence>
<feature type="non-terminal residue" evidence="1">
    <location>
        <position position="146"/>
    </location>
</feature>
<comment type="caution">
    <text evidence="1">The sequence shown here is derived from an EMBL/GenBank/DDBJ whole genome shotgun (WGS) entry which is preliminary data.</text>
</comment>
<dbReference type="Proteomes" id="UP001189429">
    <property type="component" value="Unassembled WGS sequence"/>
</dbReference>
<protein>
    <submittedName>
        <fullName evidence="1">Uncharacterized protein</fullName>
    </submittedName>
</protein>
<evidence type="ECO:0000313" key="2">
    <source>
        <dbReference type="Proteomes" id="UP001189429"/>
    </source>
</evidence>
<proteinExistence type="predicted"/>
<reference evidence="1" key="1">
    <citation type="submission" date="2023-10" db="EMBL/GenBank/DDBJ databases">
        <authorList>
            <person name="Chen Y."/>
            <person name="Shah S."/>
            <person name="Dougan E. K."/>
            <person name="Thang M."/>
            <person name="Chan C."/>
        </authorList>
    </citation>
    <scope>NUCLEOTIDE SEQUENCE [LARGE SCALE GENOMIC DNA]</scope>
</reference>
<keyword evidence="2" id="KW-1185">Reference proteome</keyword>
<dbReference type="EMBL" id="CAUYUJ010020987">
    <property type="protein sequence ID" value="CAK0901828.1"/>
    <property type="molecule type" value="Genomic_DNA"/>
</dbReference>
<organism evidence="1 2">
    <name type="scientific">Prorocentrum cordatum</name>
    <dbReference type="NCBI Taxonomy" id="2364126"/>
    <lineage>
        <taxon>Eukaryota</taxon>
        <taxon>Sar</taxon>
        <taxon>Alveolata</taxon>
        <taxon>Dinophyceae</taxon>
        <taxon>Prorocentrales</taxon>
        <taxon>Prorocentraceae</taxon>
        <taxon>Prorocentrum</taxon>
    </lineage>
</organism>
<gene>
    <name evidence="1" type="ORF">PCOR1329_LOCUS78645</name>
</gene>